<dbReference type="Proteomes" id="UP000318437">
    <property type="component" value="Unassembled WGS sequence"/>
</dbReference>
<keyword evidence="4" id="KW-0121">Carboxypeptidase</keyword>
<evidence type="ECO:0000313" key="5">
    <source>
        <dbReference type="Proteomes" id="UP000318437"/>
    </source>
</evidence>
<keyword evidence="4" id="KW-0645">Protease</keyword>
<dbReference type="Gene3D" id="3.40.710.10">
    <property type="entry name" value="DD-peptidase/beta-lactamase superfamily"/>
    <property type="match status" value="1"/>
</dbReference>
<organism evidence="4 5">
    <name type="scientific">Bythopirellula polymerisocia</name>
    <dbReference type="NCBI Taxonomy" id="2528003"/>
    <lineage>
        <taxon>Bacteria</taxon>
        <taxon>Pseudomonadati</taxon>
        <taxon>Planctomycetota</taxon>
        <taxon>Planctomycetia</taxon>
        <taxon>Pirellulales</taxon>
        <taxon>Lacipirellulaceae</taxon>
        <taxon>Bythopirellula</taxon>
    </lineage>
</organism>
<comment type="similarity">
    <text evidence="1">Belongs to the peptidase S13 family.</text>
</comment>
<keyword evidence="2 4" id="KW-0378">Hydrolase</keyword>
<dbReference type="Gene3D" id="3.50.80.20">
    <property type="entry name" value="D-Ala-D-Ala carboxypeptidase C, peptidase S13"/>
    <property type="match status" value="1"/>
</dbReference>
<dbReference type="OrthoDB" id="9802627at2"/>
<accession>A0A5C6D0F4</accession>
<dbReference type="EC" id="3.4.16.4" evidence="4"/>
<reference evidence="4 5" key="1">
    <citation type="submission" date="2019-02" db="EMBL/GenBank/DDBJ databases">
        <title>Deep-cultivation of Planctomycetes and their phenomic and genomic characterization uncovers novel biology.</title>
        <authorList>
            <person name="Wiegand S."/>
            <person name="Jogler M."/>
            <person name="Boedeker C."/>
            <person name="Pinto D."/>
            <person name="Vollmers J."/>
            <person name="Rivas-Marin E."/>
            <person name="Kohn T."/>
            <person name="Peeters S.H."/>
            <person name="Heuer A."/>
            <person name="Rast P."/>
            <person name="Oberbeckmann S."/>
            <person name="Bunk B."/>
            <person name="Jeske O."/>
            <person name="Meyerdierks A."/>
            <person name="Storesund J.E."/>
            <person name="Kallscheuer N."/>
            <person name="Luecker S."/>
            <person name="Lage O.M."/>
            <person name="Pohl T."/>
            <person name="Merkel B.J."/>
            <person name="Hornburger P."/>
            <person name="Mueller R.-W."/>
            <person name="Bruemmer F."/>
            <person name="Labrenz M."/>
            <person name="Spormann A.M."/>
            <person name="Op Den Camp H."/>
            <person name="Overmann J."/>
            <person name="Amann R."/>
            <person name="Jetten M.S.M."/>
            <person name="Mascher T."/>
            <person name="Medema M.H."/>
            <person name="Devos D.P."/>
            <person name="Kaster A.-K."/>
            <person name="Ovreas L."/>
            <person name="Rohde M."/>
            <person name="Galperin M.Y."/>
            <person name="Jogler C."/>
        </authorList>
    </citation>
    <scope>NUCLEOTIDE SEQUENCE [LARGE SCALE GENOMIC DNA]</scope>
    <source>
        <strain evidence="4 5">Pla144</strain>
    </source>
</reference>
<dbReference type="NCBIfam" id="TIGR00666">
    <property type="entry name" value="PBP4"/>
    <property type="match status" value="1"/>
</dbReference>
<dbReference type="InterPro" id="IPR000667">
    <property type="entry name" value="Peptidase_S13"/>
</dbReference>
<gene>
    <name evidence="4" type="primary">dacB</name>
    <name evidence="4" type="ORF">Pla144_00230</name>
</gene>
<sequence>MTTVHFYSRVILCLLVGVVLTGTSNAGRPIESDLKKQLDAVLDNHSTSRQTTVTLKVIDLENGEVLYDRGGDRLLTPASNLKIYTSACALDLFGPSHQFLTKVKTEGVLQGGVLEGDLVLVGGGDAMLSSEDMAKLSKRVVEELGITKIHGKVVIDNSRYASPLKGPGWMWDDDPDYYNMSVTPLMVDFNVLELQLTSSREGIAAALALPSNYPAVQLRPRKSFGGETIATRRPFTHPILVAEKGTLDEPQTVRLTMHDPGKWVSGVFAAMLMERGVEFSPPNQAKRSSGNASPGELEHAGPTLADTLKHFNNKSENAVGEVLLHEIAIANGKKKPHWSDGAASITEWLIEKAGLEQDSFKLVDGSGLSRYNLISADSSVRLLEFMHHHPHADTFYSALPAYDVELAGRKQPLVAAKPGGMASVSTISGYLKTTSGKMLAFSLLANGYTGSASPVFELRQKVWQVLAKDGEP</sequence>
<evidence type="ECO:0000313" key="4">
    <source>
        <dbReference type="EMBL" id="TWU29247.1"/>
    </source>
</evidence>
<dbReference type="InterPro" id="IPR012338">
    <property type="entry name" value="Beta-lactam/transpept-like"/>
</dbReference>
<dbReference type="PANTHER" id="PTHR30023:SF0">
    <property type="entry name" value="PENICILLIN-SENSITIVE CARBOXYPEPTIDASE A"/>
    <property type="match status" value="1"/>
</dbReference>
<dbReference type="GO" id="GO:0000270">
    <property type="term" value="P:peptidoglycan metabolic process"/>
    <property type="evidence" value="ECO:0007669"/>
    <property type="project" value="TreeGrafter"/>
</dbReference>
<dbReference type="RefSeq" id="WP_146447304.1">
    <property type="nucleotide sequence ID" value="NZ_SJPS01000001.1"/>
</dbReference>
<keyword evidence="5" id="KW-1185">Reference proteome</keyword>
<dbReference type="PANTHER" id="PTHR30023">
    <property type="entry name" value="D-ALANYL-D-ALANINE CARBOXYPEPTIDASE"/>
    <property type="match status" value="1"/>
</dbReference>
<evidence type="ECO:0000256" key="3">
    <source>
        <dbReference type="SAM" id="MobiDB-lite"/>
    </source>
</evidence>
<evidence type="ECO:0000256" key="2">
    <source>
        <dbReference type="ARBA" id="ARBA00022801"/>
    </source>
</evidence>
<dbReference type="EMBL" id="SJPS01000001">
    <property type="protein sequence ID" value="TWU29247.1"/>
    <property type="molecule type" value="Genomic_DNA"/>
</dbReference>
<dbReference type="GO" id="GO:0006508">
    <property type="term" value="P:proteolysis"/>
    <property type="evidence" value="ECO:0007669"/>
    <property type="project" value="InterPro"/>
</dbReference>
<comment type="caution">
    <text evidence="4">The sequence shown here is derived from an EMBL/GenBank/DDBJ whole genome shotgun (WGS) entry which is preliminary data.</text>
</comment>
<dbReference type="Pfam" id="PF02113">
    <property type="entry name" value="Peptidase_S13"/>
    <property type="match status" value="1"/>
</dbReference>
<dbReference type="GO" id="GO:0009002">
    <property type="term" value="F:serine-type D-Ala-D-Ala carboxypeptidase activity"/>
    <property type="evidence" value="ECO:0007669"/>
    <property type="project" value="UniProtKB-EC"/>
</dbReference>
<name>A0A5C6D0F4_9BACT</name>
<dbReference type="AlphaFoldDB" id="A0A5C6D0F4"/>
<dbReference type="SUPFAM" id="SSF56601">
    <property type="entry name" value="beta-lactamase/transpeptidase-like"/>
    <property type="match status" value="1"/>
</dbReference>
<evidence type="ECO:0000256" key="1">
    <source>
        <dbReference type="ARBA" id="ARBA00006096"/>
    </source>
</evidence>
<dbReference type="PRINTS" id="PR00922">
    <property type="entry name" value="DADACBPTASE3"/>
</dbReference>
<feature type="compositionally biased region" description="Polar residues" evidence="3">
    <location>
        <begin position="281"/>
        <end position="292"/>
    </location>
</feature>
<proteinExistence type="inferred from homology"/>
<protein>
    <submittedName>
        <fullName evidence="4">D-alanyl-D-alanine carboxypeptidase DacB</fullName>
        <ecNumber evidence="4">3.4.16.4</ecNumber>
    </submittedName>
</protein>
<feature type="region of interest" description="Disordered" evidence="3">
    <location>
        <begin position="279"/>
        <end position="301"/>
    </location>
</feature>